<name>A0ABV1JYW9_9PSEU</name>
<dbReference type="InterPro" id="IPR016181">
    <property type="entry name" value="Acyl_CoA_acyltransferase"/>
</dbReference>
<proteinExistence type="predicted"/>
<dbReference type="Gene3D" id="3.40.630.30">
    <property type="match status" value="1"/>
</dbReference>
<dbReference type="PROSITE" id="PS51186">
    <property type="entry name" value="GNAT"/>
    <property type="match status" value="1"/>
</dbReference>
<dbReference type="CDD" id="cd04301">
    <property type="entry name" value="NAT_SF"/>
    <property type="match status" value="1"/>
</dbReference>
<evidence type="ECO:0000259" key="1">
    <source>
        <dbReference type="PROSITE" id="PS51186"/>
    </source>
</evidence>
<organism evidence="2 3">
    <name type="scientific">Pseudonocardia tropica</name>
    <dbReference type="NCBI Taxonomy" id="681289"/>
    <lineage>
        <taxon>Bacteria</taxon>
        <taxon>Bacillati</taxon>
        <taxon>Actinomycetota</taxon>
        <taxon>Actinomycetes</taxon>
        <taxon>Pseudonocardiales</taxon>
        <taxon>Pseudonocardiaceae</taxon>
        <taxon>Pseudonocardia</taxon>
    </lineage>
</organism>
<gene>
    <name evidence="2" type="ORF">WHI96_20315</name>
</gene>
<dbReference type="SUPFAM" id="SSF55729">
    <property type="entry name" value="Acyl-CoA N-acyltransferases (Nat)"/>
    <property type="match status" value="1"/>
</dbReference>
<keyword evidence="3" id="KW-1185">Reference proteome</keyword>
<dbReference type="EMBL" id="JBEDNP010000012">
    <property type="protein sequence ID" value="MEQ3541162.1"/>
    <property type="molecule type" value="Genomic_DNA"/>
</dbReference>
<accession>A0ABV1JYW9</accession>
<evidence type="ECO:0000313" key="2">
    <source>
        <dbReference type="EMBL" id="MEQ3541162.1"/>
    </source>
</evidence>
<dbReference type="InterPro" id="IPR000182">
    <property type="entry name" value="GNAT_dom"/>
</dbReference>
<dbReference type="RefSeq" id="WP_345645041.1">
    <property type="nucleotide sequence ID" value="NZ_BAABLY010000027.1"/>
</dbReference>
<dbReference type="Pfam" id="PF00583">
    <property type="entry name" value="Acetyltransf_1"/>
    <property type="match status" value="1"/>
</dbReference>
<evidence type="ECO:0000313" key="3">
    <source>
        <dbReference type="Proteomes" id="UP001464923"/>
    </source>
</evidence>
<protein>
    <submittedName>
        <fullName evidence="2">GNAT family N-acetyltransferase</fullName>
    </submittedName>
</protein>
<comment type="caution">
    <text evidence="2">The sequence shown here is derived from an EMBL/GenBank/DDBJ whole genome shotgun (WGS) entry which is preliminary data.</text>
</comment>
<dbReference type="Proteomes" id="UP001464923">
    <property type="component" value="Unassembled WGS sequence"/>
</dbReference>
<reference evidence="2 3" key="1">
    <citation type="submission" date="2024-03" db="EMBL/GenBank/DDBJ databases">
        <title>Draft genome sequence of Pseudonocardia tropica JCM 19149.</title>
        <authorList>
            <person name="Butdee W."/>
            <person name="Duangmal K."/>
        </authorList>
    </citation>
    <scope>NUCLEOTIDE SEQUENCE [LARGE SCALE GENOMIC DNA]</scope>
    <source>
        <strain evidence="2 3">JCM 19149</strain>
    </source>
</reference>
<feature type="domain" description="N-acetyltransferase" evidence="1">
    <location>
        <begin position="131"/>
        <end position="259"/>
    </location>
</feature>
<sequence length="259" mass="27214">MTGETLTTGWEPGAPVGDSLARRFVHAYADRTAAMAARAGGRVRRVAGAVLADPASPFGYDNAVVLTAPPDPGDLPRVLDEAARFFPPHRWWVLLSLFALPDPAGYGLVRVGHPPLMFRPPGPLPPSPPGLVIRTVPDADPADFERVLVAGYGLAEVGRPAVADPRPGDLLHLVVGYAGGEPVATAGACVGHGVVEVDWVAVLPGHRGRGFGGAVTAAACAVAPELPSLLISSDDGHPVYRRLGYWDLFRTTMWEHPPS</sequence>